<protein>
    <submittedName>
        <fullName evidence="2">Uncharacterized protein</fullName>
    </submittedName>
</protein>
<proteinExistence type="predicted"/>
<feature type="compositionally biased region" description="Basic and acidic residues" evidence="1">
    <location>
        <begin position="86"/>
        <end position="106"/>
    </location>
</feature>
<accession>A0A8J4CTC8</accession>
<dbReference type="EMBL" id="BNCQ01000080">
    <property type="protein sequence ID" value="GIM16487.1"/>
    <property type="molecule type" value="Genomic_DNA"/>
</dbReference>
<evidence type="ECO:0000313" key="5">
    <source>
        <dbReference type="Proteomes" id="UP000747110"/>
    </source>
</evidence>
<evidence type="ECO:0000313" key="2">
    <source>
        <dbReference type="EMBL" id="GIL88585.1"/>
    </source>
</evidence>
<dbReference type="Proteomes" id="UP000722791">
    <property type="component" value="Unassembled WGS sequence"/>
</dbReference>
<dbReference type="OrthoDB" id="560434at2759"/>
<dbReference type="Proteomes" id="UP000747110">
    <property type="component" value="Unassembled WGS sequence"/>
</dbReference>
<evidence type="ECO:0000313" key="4">
    <source>
        <dbReference type="EMBL" id="GIM17496.1"/>
    </source>
</evidence>
<comment type="caution">
    <text evidence="2">The sequence shown here is derived from an EMBL/GenBank/DDBJ whole genome shotgun (WGS) entry which is preliminary data.</text>
</comment>
<dbReference type="EMBL" id="BNCQ01000164">
    <property type="protein sequence ID" value="GIM17496.1"/>
    <property type="molecule type" value="Genomic_DNA"/>
</dbReference>
<evidence type="ECO:0000256" key="1">
    <source>
        <dbReference type="SAM" id="MobiDB-lite"/>
    </source>
</evidence>
<reference evidence="2" key="1">
    <citation type="journal article" date="2021" name="Proc. Natl. Acad. Sci. U.S.A.">
        <title>Three genomes in the algal genus Volvox reveal the fate of a haploid sex-determining region after a transition to homothallism.</title>
        <authorList>
            <person name="Yamamoto K."/>
            <person name="Hamaji T."/>
            <person name="Kawai-Toyooka H."/>
            <person name="Matsuzaki R."/>
            <person name="Takahashi F."/>
            <person name="Nishimura Y."/>
            <person name="Kawachi M."/>
            <person name="Noguchi H."/>
            <person name="Minakuchi Y."/>
            <person name="Umen J.G."/>
            <person name="Toyoda A."/>
            <person name="Nozaki H."/>
        </authorList>
    </citation>
    <scope>NUCLEOTIDE SEQUENCE</scope>
    <source>
        <strain evidence="3">NIES-3785</strain>
        <strain evidence="2">NIES-3786</strain>
    </source>
</reference>
<keyword evidence="5" id="KW-1185">Reference proteome</keyword>
<gene>
    <name evidence="2" type="ORF">Vretifemale_16451</name>
    <name evidence="3" type="ORF">Vretimale_19086</name>
    <name evidence="4" type="ORF">Vretimale_20043</name>
</gene>
<feature type="region of interest" description="Disordered" evidence="1">
    <location>
        <begin position="86"/>
        <end position="110"/>
    </location>
</feature>
<dbReference type="AlphaFoldDB" id="A0A8J4CTC8"/>
<name>A0A8J4CTC8_9CHLO</name>
<dbReference type="EMBL" id="BNCP01000045">
    <property type="protein sequence ID" value="GIL88585.1"/>
    <property type="molecule type" value="Genomic_DNA"/>
</dbReference>
<sequence>MEKYCQPKENGLLDVVLEKEAAVTYAGKRKSILDLDRRKTGSKEVVLYVCKHPGCNAVLSVKFLADGKAHLQQLELHNHLPVVNKKDRAQKPVAKNLEEDKRRTESQKSIPGHPHICDCVTVQEGGIAVASSTKQRANPPLPSHIWRIESREVAERLGAGRFRPGPADVVLVCDEAAMHAKELAVRDTLKETPDELAFERLLQDACDISGETVFLLLSKEAPAANGSTSRPSSVLTGRSTRLGAAVLQIDSSERIASIRKNYQTLISLDDKIGSRIFRFKADREFLMMGYCLILTDKKAVSPGYAAAVRFVEETGLHPTLLSEILGEIADAVWAEVLERIPELQAFSSRVISEGSRGFTIGKTPFNLMSLAKNQIVEFHLDFKDAHWTVIVWLHGGEGRILDGWFGMPALGLQFVPTTFTVAVFNAASITHGTAECVIPEGSSAYRYGSSHFLRMPDLENLICLRIGAGNKGLTLEDLKDAASACGKDAICTLRKELIASGKLELRQTGEGQQAWKDAAVQWRDWL</sequence>
<organism evidence="2 5">
    <name type="scientific">Volvox reticuliferus</name>
    <dbReference type="NCBI Taxonomy" id="1737510"/>
    <lineage>
        <taxon>Eukaryota</taxon>
        <taxon>Viridiplantae</taxon>
        <taxon>Chlorophyta</taxon>
        <taxon>core chlorophytes</taxon>
        <taxon>Chlorophyceae</taxon>
        <taxon>CS clade</taxon>
        <taxon>Chlamydomonadales</taxon>
        <taxon>Volvocaceae</taxon>
        <taxon>Volvox</taxon>
    </lineage>
</organism>
<evidence type="ECO:0000313" key="3">
    <source>
        <dbReference type="EMBL" id="GIM16487.1"/>
    </source>
</evidence>